<evidence type="ECO:0000259" key="3">
    <source>
        <dbReference type="PROSITE" id="PS50250"/>
    </source>
</evidence>
<dbReference type="GO" id="GO:0000502">
    <property type="term" value="C:proteasome complex"/>
    <property type="evidence" value="ECO:0007669"/>
    <property type="project" value="UniProtKB-KW"/>
</dbReference>
<dbReference type="FunFam" id="1.10.10.10:FF:000070">
    <property type="entry name" value="26S proteasome non-ATPase regulatory subunit 12"/>
    <property type="match status" value="1"/>
</dbReference>
<sequence>MSTLKKLPVIMADPSDGRIQKMEVDYSSTVDEKLPKCEKLAKQGKLNEALEILLALEKQTRTVADTHSTSRVLEAIVRLCFETKNWDALNENIVALTKKRSQIKQSVTKMIQEACTYVEKTPNIEVKLKLIDTLRTVTAGKIYVEIERARLTRTIAKIKEDQGKVAEAANILQELQVETFGSMDKKEKVEFILEQMRLCLAKKDYIRTQIISKKINTKYFEDAGTTEMKLKYYQLMIEVDEHDGSYLSICKHYRAVYDTPEIKENPEKMKEALRYVVLYLILAPYDNDQSDLIHRVKEDKNLEEIPKYRDLLKCFTTPEIIQWKQLCHTYESELKVGSPGSPPTHVFNTKLEGGTKRWQDLKNRVVESNIRVMAKYYTRVRMKRMAELLDLTEAETEEFLSGLVVTKTVQAKMDRLEGIVNFSQQKDPNDILNDWSVSINTLMQLVNKTTHLITKEEMVHKLH</sequence>
<evidence type="ECO:0000313" key="4">
    <source>
        <dbReference type="EMBL" id="KAL3876901.1"/>
    </source>
</evidence>
<gene>
    <name evidence="4" type="ORF">ACJMK2_034682</name>
</gene>
<reference evidence="4 5" key="1">
    <citation type="submission" date="2024-11" db="EMBL/GenBank/DDBJ databases">
        <title>Chromosome-level genome assembly of the freshwater bivalve Anodonta woodiana.</title>
        <authorList>
            <person name="Chen X."/>
        </authorList>
    </citation>
    <scope>NUCLEOTIDE SEQUENCE [LARGE SCALE GENOMIC DNA]</scope>
    <source>
        <strain evidence="4">MN2024</strain>
        <tissue evidence="4">Gills</tissue>
    </source>
</reference>
<evidence type="ECO:0000256" key="2">
    <source>
        <dbReference type="ARBA" id="ARBA00022942"/>
    </source>
</evidence>
<dbReference type="AlphaFoldDB" id="A0ABD3WTU1"/>
<dbReference type="Pfam" id="PF01399">
    <property type="entry name" value="PCI"/>
    <property type="match status" value="1"/>
</dbReference>
<dbReference type="Proteomes" id="UP001634394">
    <property type="component" value="Unassembled WGS sequence"/>
</dbReference>
<dbReference type="InterPro" id="IPR000717">
    <property type="entry name" value="PCI_dom"/>
</dbReference>
<dbReference type="GO" id="GO:0005634">
    <property type="term" value="C:nucleus"/>
    <property type="evidence" value="ECO:0007669"/>
    <property type="project" value="UniProtKB-ARBA"/>
</dbReference>
<dbReference type="InterPro" id="IPR036388">
    <property type="entry name" value="WH-like_DNA-bd_sf"/>
</dbReference>
<dbReference type="EMBL" id="JBJQND010000005">
    <property type="protein sequence ID" value="KAL3876901.1"/>
    <property type="molecule type" value="Genomic_DNA"/>
</dbReference>
<dbReference type="InterPro" id="IPR040896">
    <property type="entry name" value="RPN5_C"/>
</dbReference>
<dbReference type="InterPro" id="IPR040134">
    <property type="entry name" value="PSMD12/CSN4"/>
</dbReference>
<dbReference type="PANTHER" id="PTHR10855">
    <property type="entry name" value="26S PROTEASOME NON-ATPASE REGULATORY SUBUNIT 12/COP9 SIGNALOSOME COMPLEX SUBUNIT 4"/>
    <property type="match status" value="1"/>
</dbReference>
<dbReference type="Gene3D" id="1.10.10.10">
    <property type="entry name" value="Winged helix-like DNA-binding domain superfamily/Winged helix DNA-binding domain"/>
    <property type="match status" value="1"/>
</dbReference>
<dbReference type="SMART" id="SM00088">
    <property type="entry name" value="PINT"/>
    <property type="match status" value="1"/>
</dbReference>
<dbReference type="InterPro" id="IPR036390">
    <property type="entry name" value="WH_DNA-bd_sf"/>
</dbReference>
<name>A0ABD3WTU1_SINWO</name>
<accession>A0ABD3WTU1</accession>
<feature type="domain" description="PCI" evidence="3">
    <location>
        <begin position="248"/>
        <end position="427"/>
    </location>
</feature>
<keyword evidence="2" id="KW-0647">Proteasome</keyword>
<dbReference type="PROSITE" id="PS50250">
    <property type="entry name" value="PCI"/>
    <property type="match status" value="1"/>
</dbReference>
<keyword evidence="5" id="KW-1185">Reference proteome</keyword>
<evidence type="ECO:0000313" key="5">
    <source>
        <dbReference type="Proteomes" id="UP001634394"/>
    </source>
</evidence>
<protein>
    <recommendedName>
        <fullName evidence="3">PCI domain-containing protein</fullName>
    </recommendedName>
</protein>
<comment type="caution">
    <text evidence="4">The sequence shown here is derived from an EMBL/GenBank/DDBJ whole genome shotgun (WGS) entry which is preliminary data.</text>
</comment>
<dbReference type="PANTHER" id="PTHR10855:SF1">
    <property type="entry name" value="26S PROTEASOME NON-ATPASE REGULATORY SUBUNIT 12"/>
    <property type="match status" value="1"/>
</dbReference>
<dbReference type="Pfam" id="PF22241">
    <property type="entry name" value="PSMD12-CSN4_N"/>
    <property type="match status" value="1"/>
</dbReference>
<comment type="similarity">
    <text evidence="1">Belongs to the proteasome subunit p55 family.</text>
</comment>
<organism evidence="4 5">
    <name type="scientific">Sinanodonta woodiana</name>
    <name type="common">Chinese pond mussel</name>
    <name type="synonym">Anodonta woodiana</name>
    <dbReference type="NCBI Taxonomy" id="1069815"/>
    <lineage>
        <taxon>Eukaryota</taxon>
        <taxon>Metazoa</taxon>
        <taxon>Spiralia</taxon>
        <taxon>Lophotrochozoa</taxon>
        <taxon>Mollusca</taxon>
        <taxon>Bivalvia</taxon>
        <taxon>Autobranchia</taxon>
        <taxon>Heteroconchia</taxon>
        <taxon>Palaeoheterodonta</taxon>
        <taxon>Unionida</taxon>
        <taxon>Unionoidea</taxon>
        <taxon>Unionidae</taxon>
        <taxon>Unioninae</taxon>
        <taxon>Sinanodonta</taxon>
    </lineage>
</organism>
<proteinExistence type="inferred from homology"/>
<dbReference type="Pfam" id="PF18098">
    <property type="entry name" value="RPN5_C"/>
    <property type="match status" value="1"/>
</dbReference>
<evidence type="ECO:0000256" key="1">
    <source>
        <dbReference type="ARBA" id="ARBA00006397"/>
    </source>
</evidence>
<dbReference type="InterPro" id="IPR054559">
    <property type="entry name" value="PSMD12-CSN4-like_N"/>
</dbReference>
<dbReference type="SUPFAM" id="SSF46785">
    <property type="entry name" value="Winged helix' DNA-binding domain"/>
    <property type="match status" value="1"/>
</dbReference>